<gene>
    <name evidence="1" type="ORF">TM448B03803_0007</name>
</gene>
<dbReference type="AlphaFoldDB" id="A0A6M3Y3C4"/>
<reference evidence="1" key="1">
    <citation type="submission" date="2020-03" db="EMBL/GenBank/DDBJ databases">
        <title>The deep terrestrial virosphere.</title>
        <authorList>
            <person name="Holmfeldt K."/>
            <person name="Nilsson E."/>
            <person name="Simone D."/>
            <person name="Lopez-Fernandez M."/>
            <person name="Wu X."/>
            <person name="de Brujin I."/>
            <person name="Lundin D."/>
            <person name="Andersson A."/>
            <person name="Bertilsson S."/>
            <person name="Dopson M."/>
        </authorList>
    </citation>
    <scope>NUCLEOTIDE SEQUENCE</scope>
    <source>
        <strain evidence="1">TM448B03803</strain>
    </source>
</reference>
<name>A0A6M3Y3C4_9ZZZZ</name>
<evidence type="ECO:0000313" key="1">
    <source>
        <dbReference type="EMBL" id="QJI02916.1"/>
    </source>
</evidence>
<proteinExistence type="predicted"/>
<dbReference type="EMBL" id="MT145042">
    <property type="protein sequence ID" value="QJI02916.1"/>
    <property type="molecule type" value="Genomic_DNA"/>
</dbReference>
<protein>
    <submittedName>
        <fullName evidence="1">Uncharacterized protein</fullName>
    </submittedName>
</protein>
<sequence>MKKVIVGLFIVMFMASFAFAGTIDTGAAWTKQKIRSETPARNPLPSGVYIYEVVYRSDAAGAFTSTTLDHEINGYILGVETVPSNASRFTDTTLRSICASAGWSGASPTASYDVYLKNSSDRDLLGASGENRSATSTEYVMATLNSGWVVIPTFGPLDLEVSNMGATKVAVIRIYYFQPYRTPY</sequence>
<organism evidence="1">
    <name type="scientific">viral metagenome</name>
    <dbReference type="NCBI Taxonomy" id="1070528"/>
    <lineage>
        <taxon>unclassified sequences</taxon>
        <taxon>metagenomes</taxon>
        <taxon>organismal metagenomes</taxon>
    </lineage>
</organism>
<accession>A0A6M3Y3C4</accession>